<name>A0A1V9EM50_9BACT</name>
<dbReference type="InterPro" id="IPR010982">
    <property type="entry name" value="Lambda_DNA-bd_dom_sf"/>
</dbReference>
<dbReference type="SMART" id="SM00354">
    <property type="entry name" value="HTH_LACI"/>
    <property type="match status" value="1"/>
</dbReference>
<evidence type="ECO:0000259" key="4">
    <source>
        <dbReference type="PROSITE" id="PS50932"/>
    </source>
</evidence>
<dbReference type="AlphaFoldDB" id="A0A1V9EM50"/>
<dbReference type="SUPFAM" id="SSF47413">
    <property type="entry name" value="lambda repressor-like DNA-binding domains"/>
    <property type="match status" value="1"/>
</dbReference>
<dbReference type="CDD" id="cd01392">
    <property type="entry name" value="HTH_LacI"/>
    <property type="match status" value="1"/>
</dbReference>
<dbReference type="Proteomes" id="UP000192610">
    <property type="component" value="Unassembled WGS sequence"/>
</dbReference>
<evidence type="ECO:0000256" key="2">
    <source>
        <dbReference type="ARBA" id="ARBA00023125"/>
    </source>
</evidence>
<evidence type="ECO:0000313" key="6">
    <source>
        <dbReference type="Proteomes" id="UP000192610"/>
    </source>
</evidence>
<dbReference type="RefSeq" id="WP_081201136.1">
    <property type="nucleotide sequence ID" value="NZ_FOCZ01000002.1"/>
</dbReference>
<dbReference type="GO" id="GO:0003700">
    <property type="term" value="F:DNA-binding transcription factor activity"/>
    <property type="evidence" value="ECO:0007669"/>
    <property type="project" value="TreeGrafter"/>
</dbReference>
<evidence type="ECO:0000256" key="3">
    <source>
        <dbReference type="ARBA" id="ARBA00023163"/>
    </source>
</evidence>
<dbReference type="SUPFAM" id="SSF53822">
    <property type="entry name" value="Periplasmic binding protein-like I"/>
    <property type="match status" value="1"/>
</dbReference>
<dbReference type="InterPro" id="IPR028082">
    <property type="entry name" value="Peripla_BP_I"/>
</dbReference>
<dbReference type="Gene3D" id="3.40.50.2300">
    <property type="match status" value="2"/>
</dbReference>
<dbReference type="STRING" id="354355.SAMN05660816_01300"/>
<keyword evidence="1" id="KW-0805">Transcription regulation</keyword>
<dbReference type="CDD" id="cd06267">
    <property type="entry name" value="PBP1_LacI_sugar_binding-like"/>
    <property type="match status" value="1"/>
</dbReference>
<accession>A0A1V9EM50</accession>
<keyword evidence="6" id="KW-1185">Reference proteome</keyword>
<dbReference type="PANTHER" id="PTHR30146">
    <property type="entry name" value="LACI-RELATED TRANSCRIPTIONAL REPRESSOR"/>
    <property type="match status" value="1"/>
</dbReference>
<dbReference type="Pfam" id="PF00532">
    <property type="entry name" value="Peripla_BP_1"/>
    <property type="match status" value="1"/>
</dbReference>
<dbReference type="GO" id="GO:0000976">
    <property type="term" value="F:transcription cis-regulatory region binding"/>
    <property type="evidence" value="ECO:0007669"/>
    <property type="project" value="TreeGrafter"/>
</dbReference>
<dbReference type="PROSITE" id="PS50932">
    <property type="entry name" value="HTH_LACI_2"/>
    <property type="match status" value="1"/>
</dbReference>
<keyword evidence="2" id="KW-0238">DNA-binding</keyword>
<dbReference type="InterPro" id="IPR001761">
    <property type="entry name" value="Peripla_BP/Lac1_sug-bd_dom"/>
</dbReference>
<comment type="caution">
    <text evidence="5">The sequence shown here is derived from an EMBL/GenBank/DDBJ whole genome shotgun (WGS) entry which is preliminary data.</text>
</comment>
<sequence>MEKKLPTIKEIARRLNISASTVSRALHDHPSIGLRTKMAVKKLAAELNYEPNQTAIFFKQRKTFTIGLVLPNLREEFFSAAINGIEDVALDHNYIVLIGQSHDDLAREQKLVETMKNHRVDGILASISSSTTHIEHFEQMKNYDIPVVFFDRVPDAKDIHSVSCNLYDSSVEAVEWLIRNGHKRIGYLQGPPTLNMKHERLDGYMEAHKKHKLPVDESLIVSTNLSVEGTRSAVDALLQLKKRPTAILSFNDYVTLDAIQYARQKKLAINKDICFVSYANVPVTQYVEFPPLASVEQFPYDQGVSATELLFRLIDKKVAGQESPYENIVLKSELIIR</sequence>
<gene>
    <name evidence="5" type="ORF">A4H97_06370</name>
</gene>
<evidence type="ECO:0000256" key="1">
    <source>
        <dbReference type="ARBA" id="ARBA00023015"/>
    </source>
</evidence>
<organism evidence="5 6">
    <name type="scientific">Niastella yeongjuensis</name>
    <dbReference type="NCBI Taxonomy" id="354355"/>
    <lineage>
        <taxon>Bacteria</taxon>
        <taxon>Pseudomonadati</taxon>
        <taxon>Bacteroidota</taxon>
        <taxon>Chitinophagia</taxon>
        <taxon>Chitinophagales</taxon>
        <taxon>Chitinophagaceae</taxon>
        <taxon>Niastella</taxon>
    </lineage>
</organism>
<proteinExistence type="predicted"/>
<dbReference type="OrthoDB" id="667031at2"/>
<dbReference type="Gene3D" id="1.10.260.40">
    <property type="entry name" value="lambda repressor-like DNA-binding domains"/>
    <property type="match status" value="1"/>
</dbReference>
<keyword evidence="3" id="KW-0804">Transcription</keyword>
<dbReference type="PANTHER" id="PTHR30146:SF109">
    <property type="entry name" value="HTH-TYPE TRANSCRIPTIONAL REGULATOR GALS"/>
    <property type="match status" value="1"/>
</dbReference>
<evidence type="ECO:0000313" key="5">
    <source>
        <dbReference type="EMBL" id="OQP47132.1"/>
    </source>
</evidence>
<dbReference type="Pfam" id="PF00356">
    <property type="entry name" value="LacI"/>
    <property type="match status" value="1"/>
</dbReference>
<dbReference type="EMBL" id="LVXG01000023">
    <property type="protein sequence ID" value="OQP47132.1"/>
    <property type="molecule type" value="Genomic_DNA"/>
</dbReference>
<feature type="domain" description="HTH lacI-type" evidence="4">
    <location>
        <begin position="6"/>
        <end position="60"/>
    </location>
</feature>
<reference evidence="6" key="1">
    <citation type="submission" date="2016-04" db="EMBL/GenBank/DDBJ databases">
        <authorList>
            <person name="Chen L."/>
            <person name="Zhuang W."/>
            <person name="Wang G."/>
        </authorList>
    </citation>
    <scope>NUCLEOTIDE SEQUENCE [LARGE SCALE GENOMIC DNA]</scope>
    <source>
        <strain evidence="6">17621</strain>
    </source>
</reference>
<dbReference type="InterPro" id="IPR000843">
    <property type="entry name" value="HTH_LacI"/>
</dbReference>
<protein>
    <submittedName>
        <fullName evidence="5">LacI family transcriptional regulator</fullName>
    </submittedName>
</protein>